<dbReference type="Gene3D" id="3.20.20.140">
    <property type="entry name" value="Metal-dependent hydrolases"/>
    <property type="match status" value="2"/>
</dbReference>
<keyword evidence="4" id="KW-1185">Reference proteome</keyword>
<proteinExistence type="predicted"/>
<dbReference type="GO" id="GO:0016810">
    <property type="term" value="F:hydrolase activity, acting on carbon-nitrogen (but not peptide) bonds"/>
    <property type="evidence" value="ECO:0007669"/>
    <property type="project" value="InterPro"/>
</dbReference>
<feature type="domain" description="Amidohydrolase 3" evidence="2">
    <location>
        <begin position="299"/>
        <end position="401"/>
    </location>
</feature>
<evidence type="ECO:0000259" key="2">
    <source>
        <dbReference type="Pfam" id="PF07969"/>
    </source>
</evidence>
<sequence length="431" mass="45483">MKHLVTILAASVSLLASGASAETLAITGGTVVVGDGSAPMEGATVILRDDKVVAAGRNITIPANARRIDATGKWVTPGIFAGFSRVGLIEVGAVSQTNDANASGSVFSAALDVQYAVNPFASPISVSRAAGVTRAVVSPSTSSNIFGGFGAIIDLGQDSRPITRARAFQFVELGETGHRRAGGSRTAAHILFRAMLNEARNHASNPARFDSDLMKASDARALLPVLNGSTRLLVHVESANDILKVLDLRKDFPALKLVLVGASEGWRVAEEIAAARVPVLASALNDLPAQFEQLAATQSNIGRMKRAGVQVAIGMINDRDAHQLRYSMQYAGNLVALNKVPRASGLSWDEAFAAISSGPAEIMGMGARLGSLRAGRQGDVVIWTGDPLELTTQVDKVFIDGVEQSLSNRQERLRERYRNPAPGALPKAYDR</sequence>
<dbReference type="Pfam" id="PF07969">
    <property type="entry name" value="Amidohydro_3"/>
    <property type="match status" value="1"/>
</dbReference>
<dbReference type="InterPro" id="IPR011059">
    <property type="entry name" value="Metal-dep_hydrolase_composite"/>
</dbReference>
<feature type="signal peptide" evidence="1">
    <location>
        <begin position="1"/>
        <end position="21"/>
    </location>
</feature>
<dbReference type="InterPro" id="IPR013108">
    <property type="entry name" value="Amidohydro_3"/>
</dbReference>
<dbReference type="InterPro" id="IPR032466">
    <property type="entry name" value="Metal_Hydrolase"/>
</dbReference>
<dbReference type="STRING" id="1123272.SAMN02745824_2124"/>
<dbReference type="SUPFAM" id="SSF51556">
    <property type="entry name" value="Metallo-dependent hydrolases"/>
    <property type="match status" value="1"/>
</dbReference>
<gene>
    <name evidence="3" type="ORF">SAMN02745824_2124</name>
</gene>
<evidence type="ECO:0000313" key="4">
    <source>
        <dbReference type="Proteomes" id="UP000185192"/>
    </source>
</evidence>
<dbReference type="PANTHER" id="PTHR43135:SF3">
    <property type="entry name" value="ALPHA-D-RIBOSE 1-METHYLPHOSPHONATE 5-TRIPHOSPHATE DIPHOSPHATASE"/>
    <property type="match status" value="1"/>
</dbReference>
<dbReference type="Gene3D" id="2.30.40.10">
    <property type="entry name" value="Urease, subunit C, domain 1"/>
    <property type="match status" value="1"/>
</dbReference>
<organism evidence="3 4">
    <name type="scientific">Parasphingorhabdus marina DSM 22363</name>
    <dbReference type="NCBI Taxonomy" id="1123272"/>
    <lineage>
        <taxon>Bacteria</taxon>
        <taxon>Pseudomonadati</taxon>
        <taxon>Pseudomonadota</taxon>
        <taxon>Alphaproteobacteria</taxon>
        <taxon>Sphingomonadales</taxon>
        <taxon>Sphingomonadaceae</taxon>
        <taxon>Parasphingorhabdus</taxon>
    </lineage>
</organism>
<evidence type="ECO:0000256" key="1">
    <source>
        <dbReference type="SAM" id="SignalP"/>
    </source>
</evidence>
<dbReference type="Proteomes" id="UP000185192">
    <property type="component" value="Unassembled WGS sequence"/>
</dbReference>
<dbReference type="EMBL" id="FSQW01000002">
    <property type="protein sequence ID" value="SIN87432.1"/>
    <property type="molecule type" value="Genomic_DNA"/>
</dbReference>
<keyword evidence="1" id="KW-0732">Signal</keyword>
<dbReference type="InterPro" id="IPR051781">
    <property type="entry name" value="Metallo-dep_Hydrolase"/>
</dbReference>
<dbReference type="AlphaFoldDB" id="A0A1N6EWG3"/>
<dbReference type="PANTHER" id="PTHR43135">
    <property type="entry name" value="ALPHA-D-RIBOSE 1-METHYLPHOSPHONATE 5-TRIPHOSPHATE DIPHOSPHATASE"/>
    <property type="match status" value="1"/>
</dbReference>
<dbReference type="OrthoDB" id="9802793at2"/>
<evidence type="ECO:0000313" key="3">
    <source>
        <dbReference type="EMBL" id="SIN87432.1"/>
    </source>
</evidence>
<dbReference type="RefSeq" id="WP_074205211.1">
    <property type="nucleotide sequence ID" value="NZ_FSQW01000002.1"/>
</dbReference>
<dbReference type="SUPFAM" id="SSF51338">
    <property type="entry name" value="Composite domain of metallo-dependent hydrolases"/>
    <property type="match status" value="1"/>
</dbReference>
<reference evidence="4" key="1">
    <citation type="submission" date="2016-11" db="EMBL/GenBank/DDBJ databases">
        <authorList>
            <person name="Varghese N."/>
            <person name="Submissions S."/>
        </authorList>
    </citation>
    <scope>NUCLEOTIDE SEQUENCE [LARGE SCALE GENOMIC DNA]</scope>
    <source>
        <strain evidence="4">DSM 22363</strain>
    </source>
</reference>
<name>A0A1N6EWG3_9SPHN</name>
<feature type="chain" id="PRO_5012207233" evidence="1">
    <location>
        <begin position="22"/>
        <end position="431"/>
    </location>
</feature>
<accession>A0A1N6EWG3</accession>
<protein>
    <submittedName>
        <fullName evidence="3">Imidazolonepropionase</fullName>
    </submittedName>
</protein>